<gene>
    <name evidence="2" type="ORF">BaRGS_00023162</name>
</gene>
<protein>
    <submittedName>
        <fullName evidence="2">Uncharacterized protein</fullName>
    </submittedName>
</protein>
<evidence type="ECO:0000313" key="2">
    <source>
        <dbReference type="EMBL" id="KAK7485587.1"/>
    </source>
</evidence>
<evidence type="ECO:0000313" key="3">
    <source>
        <dbReference type="Proteomes" id="UP001519460"/>
    </source>
</evidence>
<reference evidence="2 3" key="1">
    <citation type="journal article" date="2023" name="Sci. Data">
        <title>Genome assembly of the Korean intertidal mud-creeper Batillaria attramentaria.</title>
        <authorList>
            <person name="Patra A.K."/>
            <person name="Ho P.T."/>
            <person name="Jun S."/>
            <person name="Lee S.J."/>
            <person name="Kim Y."/>
            <person name="Won Y.J."/>
        </authorList>
    </citation>
    <scope>NUCLEOTIDE SEQUENCE [LARGE SCALE GENOMIC DNA]</scope>
    <source>
        <strain evidence="2">Wonlab-2016</strain>
    </source>
</reference>
<organism evidence="2 3">
    <name type="scientific">Batillaria attramentaria</name>
    <dbReference type="NCBI Taxonomy" id="370345"/>
    <lineage>
        <taxon>Eukaryota</taxon>
        <taxon>Metazoa</taxon>
        <taxon>Spiralia</taxon>
        <taxon>Lophotrochozoa</taxon>
        <taxon>Mollusca</taxon>
        <taxon>Gastropoda</taxon>
        <taxon>Caenogastropoda</taxon>
        <taxon>Sorbeoconcha</taxon>
        <taxon>Cerithioidea</taxon>
        <taxon>Batillariidae</taxon>
        <taxon>Batillaria</taxon>
    </lineage>
</organism>
<dbReference type="EMBL" id="JACVVK020000192">
    <property type="protein sequence ID" value="KAK7485587.1"/>
    <property type="molecule type" value="Genomic_DNA"/>
</dbReference>
<name>A0ABD0KF61_9CAEN</name>
<proteinExistence type="predicted"/>
<sequence>ERSDVCLLLDLPLRFPPAPKQARGKACTRSASQLMDKLHPEQKKKPTKLCSDPCE</sequence>
<accession>A0ABD0KF61</accession>
<keyword evidence="3" id="KW-1185">Reference proteome</keyword>
<feature type="non-terminal residue" evidence="2">
    <location>
        <position position="1"/>
    </location>
</feature>
<dbReference type="Proteomes" id="UP001519460">
    <property type="component" value="Unassembled WGS sequence"/>
</dbReference>
<comment type="caution">
    <text evidence="2">The sequence shown here is derived from an EMBL/GenBank/DDBJ whole genome shotgun (WGS) entry which is preliminary data.</text>
</comment>
<feature type="region of interest" description="Disordered" evidence="1">
    <location>
        <begin position="18"/>
        <end position="55"/>
    </location>
</feature>
<dbReference type="AlphaFoldDB" id="A0ABD0KF61"/>
<evidence type="ECO:0000256" key="1">
    <source>
        <dbReference type="SAM" id="MobiDB-lite"/>
    </source>
</evidence>